<protein>
    <recommendedName>
        <fullName evidence="4">RRM domain-containing protein</fullName>
    </recommendedName>
</protein>
<reference evidence="5 6" key="1">
    <citation type="journal article" date="2015" name="Genome Biol. Evol.">
        <title>Phylogenomic analyses indicate that early fungi evolved digesting cell walls of algal ancestors of land plants.</title>
        <authorList>
            <person name="Chang Y."/>
            <person name="Wang S."/>
            <person name="Sekimoto S."/>
            <person name="Aerts A.L."/>
            <person name="Choi C."/>
            <person name="Clum A."/>
            <person name="LaButti K.M."/>
            <person name="Lindquist E.A."/>
            <person name="Yee Ngan C."/>
            <person name="Ohm R.A."/>
            <person name="Salamov A.A."/>
            <person name="Grigoriev I.V."/>
            <person name="Spatafora J.W."/>
            <person name="Berbee M.L."/>
        </authorList>
    </citation>
    <scope>NUCLEOTIDE SEQUENCE [LARGE SCALE GENOMIC DNA]</scope>
    <source>
        <strain evidence="5 6">NRRL 28638</strain>
    </source>
</reference>
<name>A0A137PFS8_CONC2</name>
<dbReference type="STRING" id="796925.A0A137PFS8"/>
<dbReference type="InterPro" id="IPR012677">
    <property type="entry name" value="Nucleotide-bd_a/b_plait_sf"/>
</dbReference>
<dbReference type="EMBL" id="KQ964431">
    <property type="protein sequence ID" value="KXN73842.1"/>
    <property type="molecule type" value="Genomic_DNA"/>
</dbReference>
<feature type="compositionally biased region" description="Polar residues" evidence="3">
    <location>
        <begin position="411"/>
        <end position="430"/>
    </location>
</feature>
<keyword evidence="6" id="KW-1185">Reference proteome</keyword>
<proteinExistence type="predicted"/>
<evidence type="ECO:0000313" key="5">
    <source>
        <dbReference type="EMBL" id="KXN73842.1"/>
    </source>
</evidence>
<dbReference type="InterPro" id="IPR035979">
    <property type="entry name" value="RBD_domain_sf"/>
</dbReference>
<sequence length="463" mass="50131">MFTPTSSQEEVSTIFMVGFPKDFSERELQNMFLFSPGFEGSSLKSTDSFSQFDLISQGTESAISNLSAKGVLIGFARFSSRRHALQAIQVLSGKSVEIDNKCILKVDMAKKNLPVRKSSFVSPLSISTKESLANRSFSSSGLSSDLTSTSSNETLSSPSIYPWASMIDNLIDGGEQSESDKNSDWEGPWAMEGSPPSSMLPQVELFGAFSSANKFGSDSLFYQSGQTYNDRVKQSFADIACSPFPIGTTPSESLNESSLSTFAPFAPHHSNSLSESLSINASFKEKTALYKNIPNLADQNPPCNTLYVGNLPPTVIEDELKKLFGECLGYKRLCVRYKGGANPRNGPMCFVEFESEDCATNAMTQLNGHFLSNSEKGGIRLSYSKNPLGVRRQIPISAPITKPAAPQAFLSSSCTTRGTPANPLTRSGSADSHPIPIGSSFNGVPSMMGNNFMSNDFKISNWI</sequence>
<dbReference type="Proteomes" id="UP000070444">
    <property type="component" value="Unassembled WGS sequence"/>
</dbReference>
<dbReference type="InterPro" id="IPR000504">
    <property type="entry name" value="RRM_dom"/>
</dbReference>
<dbReference type="Pfam" id="PF00076">
    <property type="entry name" value="RRM_1"/>
    <property type="match status" value="1"/>
</dbReference>
<evidence type="ECO:0000256" key="2">
    <source>
        <dbReference type="PROSITE-ProRule" id="PRU00176"/>
    </source>
</evidence>
<dbReference type="SUPFAM" id="SSF54928">
    <property type="entry name" value="RNA-binding domain, RBD"/>
    <property type="match status" value="2"/>
</dbReference>
<feature type="domain" description="RRM" evidence="4">
    <location>
        <begin position="12"/>
        <end position="111"/>
    </location>
</feature>
<evidence type="ECO:0000256" key="3">
    <source>
        <dbReference type="SAM" id="MobiDB-lite"/>
    </source>
</evidence>
<evidence type="ECO:0000313" key="6">
    <source>
        <dbReference type="Proteomes" id="UP000070444"/>
    </source>
</evidence>
<evidence type="ECO:0000259" key="4">
    <source>
        <dbReference type="PROSITE" id="PS50102"/>
    </source>
</evidence>
<dbReference type="SMART" id="SM00360">
    <property type="entry name" value="RRM"/>
    <property type="match status" value="2"/>
</dbReference>
<dbReference type="OrthoDB" id="431169at2759"/>
<gene>
    <name evidence="5" type="ORF">CONCODRAFT_3253</name>
</gene>
<feature type="region of interest" description="Disordered" evidence="3">
    <location>
        <begin position="411"/>
        <end position="437"/>
    </location>
</feature>
<dbReference type="GO" id="GO:0003723">
    <property type="term" value="F:RNA binding"/>
    <property type="evidence" value="ECO:0007669"/>
    <property type="project" value="UniProtKB-UniRule"/>
</dbReference>
<evidence type="ECO:0000256" key="1">
    <source>
        <dbReference type="ARBA" id="ARBA00022884"/>
    </source>
</evidence>
<accession>A0A137PFS8</accession>
<feature type="region of interest" description="Disordered" evidence="3">
    <location>
        <begin position="136"/>
        <end position="155"/>
    </location>
</feature>
<dbReference type="PANTHER" id="PTHR10501">
    <property type="entry name" value="U1 SMALL NUCLEAR RIBONUCLEOPROTEIN A/U2 SMALL NUCLEAR RIBONUCLEOPROTEIN B"/>
    <property type="match status" value="1"/>
</dbReference>
<keyword evidence="1 2" id="KW-0694">RNA-binding</keyword>
<feature type="region of interest" description="Disordered" evidence="3">
    <location>
        <begin position="172"/>
        <end position="196"/>
    </location>
</feature>
<dbReference type="AlphaFoldDB" id="A0A137PFS8"/>
<organism evidence="5 6">
    <name type="scientific">Conidiobolus coronatus (strain ATCC 28846 / CBS 209.66 / NRRL 28638)</name>
    <name type="common">Delacroixia coronata</name>
    <dbReference type="NCBI Taxonomy" id="796925"/>
    <lineage>
        <taxon>Eukaryota</taxon>
        <taxon>Fungi</taxon>
        <taxon>Fungi incertae sedis</taxon>
        <taxon>Zoopagomycota</taxon>
        <taxon>Entomophthoromycotina</taxon>
        <taxon>Entomophthoromycetes</taxon>
        <taxon>Entomophthorales</taxon>
        <taxon>Ancylistaceae</taxon>
        <taxon>Conidiobolus</taxon>
    </lineage>
</organism>
<dbReference type="Gene3D" id="3.30.70.330">
    <property type="match status" value="2"/>
</dbReference>
<feature type="domain" description="RRM" evidence="4">
    <location>
        <begin position="304"/>
        <end position="386"/>
    </location>
</feature>
<dbReference type="PROSITE" id="PS50102">
    <property type="entry name" value="RRM"/>
    <property type="match status" value="2"/>
</dbReference>
<dbReference type="OMA" id="HSAIMAM"/>